<name>A0A9N9JRJ1_9GLOM</name>
<dbReference type="AlphaFoldDB" id="A0A9N9JRJ1"/>
<accession>A0A9N9JRJ1</accession>
<keyword evidence="3" id="KW-1185">Reference proteome</keyword>
<evidence type="ECO:0000313" key="2">
    <source>
        <dbReference type="EMBL" id="CAG8793736.1"/>
    </source>
</evidence>
<gene>
    <name evidence="2" type="ORF">DERYTH_LOCUS21939</name>
</gene>
<dbReference type="Proteomes" id="UP000789405">
    <property type="component" value="Unassembled WGS sequence"/>
</dbReference>
<evidence type="ECO:0000313" key="3">
    <source>
        <dbReference type="Proteomes" id="UP000789405"/>
    </source>
</evidence>
<evidence type="ECO:0000256" key="1">
    <source>
        <dbReference type="SAM" id="MobiDB-lite"/>
    </source>
</evidence>
<feature type="non-terminal residue" evidence="2">
    <location>
        <position position="1"/>
    </location>
</feature>
<reference evidence="2" key="1">
    <citation type="submission" date="2021-06" db="EMBL/GenBank/DDBJ databases">
        <authorList>
            <person name="Kallberg Y."/>
            <person name="Tangrot J."/>
            <person name="Rosling A."/>
        </authorList>
    </citation>
    <scope>NUCLEOTIDE SEQUENCE</scope>
    <source>
        <strain evidence="2">MA453B</strain>
    </source>
</reference>
<comment type="caution">
    <text evidence="2">The sequence shown here is derived from an EMBL/GenBank/DDBJ whole genome shotgun (WGS) entry which is preliminary data.</text>
</comment>
<organism evidence="2 3">
    <name type="scientific">Dentiscutata erythropus</name>
    <dbReference type="NCBI Taxonomy" id="1348616"/>
    <lineage>
        <taxon>Eukaryota</taxon>
        <taxon>Fungi</taxon>
        <taxon>Fungi incertae sedis</taxon>
        <taxon>Mucoromycota</taxon>
        <taxon>Glomeromycotina</taxon>
        <taxon>Glomeromycetes</taxon>
        <taxon>Diversisporales</taxon>
        <taxon>Gigasporaceae</taxon>
        <taxon>Dentiscutata</taxon>
    </lineage>
</organism>
<dbReference type="EMBL" id="CAJVPY010029091">
    <property type="protein sequence ID" value="CAG8793736.1"/>
    <property type="molecule type" value="Genomic_DNA"/>
</dbReference>
<feature type="region of interest" description="Disordered" evidence="1">
    <location>
        <begin position="1"/>
        <end position="41"/>
    </location>
</feature>
<proteinExistence type="predicted"/>
<protein>
    <submittedName>
        <fullName evidence="2">15535_t:CDS:1</fullName>
    </submittedName>
</protein>
<sequence length="41" mass="4547">DESDEGESEDGLAKSDEDEIIELTESETELLTESDINSEDE</sequence>